<dbReference type="OrthoDB" id="1094040at2"/>
<evidence type="ECO:0008006" key="3">
    <source>
        <dbReference type="Google" id="ProtNLM"/>
    </source>
</evidence>
<dbReference type="EMBL" id="FRDJ01000016">
    <property type="protein sequence ID" value="SHN69262.1"/>
    <property type="molecule type" value="Genomic_DNA"/>
</dbReference>
<accession>A0A1M7TET0</accession>
<name>A0A1M7TET0_FERGO</name>
<organism evidence="1 2">
    <name type="scientific">Fervidobacterium gondwanense DSM 13020</name>
    <dbReference type="NCBI Taxonomy" id="1121883"/>
    <lineage>
        <taxon>Bacteria</taxon>
        <taxon>Thermotogati</taxon>
        <taxon>Thermotogota</taxon>
        <taxon>Thermotogae</taxon>
        <taxon>Thermotogales</taxon>
        <taxon>Fervidobacteriaceae</taxon>
        <taxon>Fervidobacterium</taxon>
    </lineage>
</organism>
<evidence type="ECO:0000313" key="1">
    <source>
        <dbReference type="EMBL" id="SHN69262.1"/>
    </source>
</evidence>
<dbReference type="SUPFAM" id="SSF56235">
    <property type="entry name" value="N-terminal nucleophile aminohydrolases (Ntn hydrolases)"/>
    <property type="match status" value="1"/>
</dbReference>
<dbReference type="AlphaFoldDB" id="A0A1M7TET0"/>
<dbReference type="RefSeq" id="WP_011994556.1">
    <property type="nucleotide sequence ID" value="NZ_FRDJ01000016.1"/>
</dbReference>
<proteinExistence type="predicted"/>
<keyword evidence="2" id="KW-1185">Reference proteome</keyword>
<protein>
    <recommendedName>
        <fullName evidence="3">Glutamine amidotransferase</fullName>
    </recommendedName>
</protein>
<evidence type="ECO:0000313" key="2">
    <source>
        <dbReference type="Proteomes" id="UP000184207"/>
    </source>
</evidence>
<dbReference type="Proteomes" id="UP000184207">
    <property type="component" value="Unassembled WGS sequence"/>
</dbReference>
<sequence>MCRLAIFNNMGIKGTWLDMLTLSRGGDGNGFVSSEEIEPRRYKIGKTKDFLVNDLHVKKWFIGENYAYEHAGLEISWLVFHTRYATVGSVDLEHVHPFVVRNENRIVLLMQNGHEPDNIQQLAEETGIFFDGTDYRTMARIIAETGDSWHLTKTRSNWFVFVFEKAENKWYLNVASFRPYDPLHFYGDFKGSFYISSEKLESDQETKTLEGLLRFEVSKEKLKLLV</sequence>
<dbReference type="InterPro" id="IPR029055">
    <property type="entry name" value="Ntn_hydrolases_N"/>
</dbReference>
<gene>
    <name evidence="1" type="ORF">SAMN02745226_01926</name>
</gene>
<dbReference type="Gene3D" id="3.60.20.10">
    <property type="entry name" value="Glutamine Phosphoribosylpyrophosphate, subunit 1, domain 1"/>
    <property type="match status" value="1"/>
</dbReference>
<reference evidence="2" key="1">
    <citation type="submission" date="2016-12" db="EMBL/GenBank/DDBJ databases">
        <authorList>
            <person name="Varghese N."/>
            <person name="Submissions S."/>
        </authorList>
    </citation>
    <scope>NUCLEOTIDE SEQUENCE [LARGE SCALE GENOMIC DNA]</scope>
    <source>
        <strain evidence="2">DSM 13020</strain>
    </source>
</reference>